<feature type="domain" description="HTH lysR-type" evidence="5">
    <location>
        <begin position="1"/>
        <end position="58"/>
    </location>
</feature>
<dbReference type="InterPro" id="IPR036390">
    <property type="entry name" value="WH_DNA-bd_sf"/>
</dbReference>
<dbReference type="CDD" id="cd05466">
    <property type="entry name" value="PBP2_LTTR_substrate"/>
    <property type="match status" value="1"/>
</dbReference>
<evidence type="ECO:0000256" key="4">
    <source>
        <dbReference type="ARBA" id="ARBA00023163"/>
    </source>
</evidence>
<accession>A0ABU3SC70</accession>
<organism evidence="6 7">
    <name type="scientific">Bosea rubneri</name>
    <dbReference type="NCBI Taxonomy" id="3075434"/>
    <lineage>
        <taxon>Bacteria</taxon>
        <taxon>Pseudomonadati</taxon>
        <taxon>Pseudomonadota</taxon>
        <taxon>Alphaproteobacteria</taxon>
        <taxon>Hyphomicrobiales</taxon>
        <taxon>Boseaceae</taxon>
        <taxon>Bosea</taxon>
    </lineage>
</organism>
<keyword evidence="3" id="KW-0238">DNA-binding</keyword>
<evidence type="ECO:0000256" key="3">
    <source>
        <dbReference type="ARBA" id="ARBA00023125"/>
    </source>
</evidence>
<dbReference type="Gene3D" id="3.40.190.290">
    <property type="match status" value="1"/>
</dbReference>
<dbReference type="PROSITE" id="PS50931">
    <property type="entry name" value="HTH_LYSR"/>
    <property type="match status" value="1"/>
</dbReference>
<evidence type="ECO:0000259" key="5">
    <source>
        <dbReference type="PROSITE" id="PS50931"/>
    </source>
</evidence>
<dbReference type="InterPro" id="IPR000847">
    <property type="entry name" value="LysR_HTH_N"/>
</dbReference>
<comment type="caution">
    <text evidence="6">The sequence shown here is derived from an EMBL/GenBank/DDBJ whole genome shotgun (WGS) entry which is preliminary data.</text>
</comment>
<evidence type="ECO:0000256" key="1">
    <source>
        <dbReference type="ARBA" id="ARBA00009437"/>
    </source>
</evidence>
<evidence type="ECO:0000313" key="7">
    <source>
        <dbReference type="Proteomes" id="UP001254257"/>
    </source>
</evidence>
<keyword evidence="2" id="KW-0805">Transcription regulation</keyword>
<dbReference type="Pfam" id="PF03466">
    <property type="entry name" value="LysR_substrate"/>
    <property type="match status" value="1"/>
</dbReference>
<dbReference type="PRINTS" id="PR00039">
    <property type="entry name" value="HTHLYSR"/>
</dbReference>
<protein>
    <submittedName>
        <fullName evidence="6">LysR substrate-binding domain-containing protein</fullName>
    </submittedName>
</protein>
<evidence type="ECO:0000256" key="2">
    <source>
        <dbReference type="ARBA" id="ARBA00023015"/>
    </source>
</evidence>
<dbReference type="PANTHER" id="PTHR30126">
    <property type="entry name" value="HTH-TYPE TRANSCRIPTIONAL REGULATOR"/>
    <property type="match status" value="1"/>
</dbReference>
<dbReference type="PANTHER" id="PTHR30126:SF94">
    <property type="entry name" value="LYSR FAMILY TRANSCRIPTIONAL REGULATOR"/>
    <property type="match status" value="1"/>
</dbReference>
<reference evidence="6 7" key="1">
    <citation type="submission" date="2023-09" db="EMBL/GenBank/DDBJ databases">
        <title>Whole genome shotgun sequencing (WGS) of Bosea sp. ZW T0_25, isolated from stored onions (Allium cepa).</title>
        <authorList>
            <person name="Stoll D.A."/>
            <person name="Huch M."/>
        </authorList>
    </citation>
    <scope>NUCLEOTIDE SEQUENCE [LARGE SCALE GENOMIC DNA]</scope>
    <source>
        <strain evidence="6 7">ZW T0_25</strain>
    </source>
</reference>
<name>A0ABU3SC70_9HYPH</name>
<gene>
    <name evidence="6" type="ORF">RKE40_20925</name>
</gene>
<dbReference type="InterPro" id="IPR036388">
    <property type="entry name" value="WH-like_DNA-bd_sf"/>
</dbReference>
<comment type="similarity">
    <text evidence="1">Belongs to the LysR transcriptional regulatory family.</text>
</comment>
<keyword evidence="7" id="KW-1185">Reference proteome</keyword>
<dbReference type="Gene3D" id="1.10.10.10">
    <property type="entry name" value="Winged helix-like DNA-binding domain superfamily/Winged helix DNA-binding domain"/>
    <property type="match status" value="1"/>
</dbReference>
<keyword evidence="4" id="KW-0804">Transcription</keyword>
<dbReference type="EMBL" id="JAWDID010000038">
    <property type="protein sequence ID" value="MDU0342370.1"/>
    <property type="molecule type" value="Genomic_DNA"/>
</dbReference>
<sequence length="308" mass="34173">MRYTQLRSFHNVANAGGFNAAAEAFNISQPTLTAQIGALEGEFGVELFVKRGRRRELSDTGRQLLAITTRLFAEEAEALAFLTETRELRTGRLSIGAVGPFHVTEMLAAFNQAYPGIELAVKIGNSTEVLDDLISYRCDVAVLAYIDEDDRLLTIPYRRHPVAVFVRRDHRLAGRRSVRLTELDGEPVIARERGSTTRRAFESALAKTGTKPRLVMEIGSREAIREAVIRGLGISYVSEAEFVPDDTLRLIPIEGAEVYTYAHVVLLRQRQTSRIIRAFLEVVHRTRGLSTLTCGGMPEASNTGAQDQ</sequence>
<proteinExistence type="inferred from homology"/>
<dbReference type="SUPFAM" id="SSF53850">
    <property type="entry name" value="Periplasmic binding protein-like II"/>
    <property type="match status" value="1"/>
</dbReference>
<dbReference type="RefSeq" id="WP_316020150.1">
    <property type="nucleotide sequence ID" value="NZ_JAWDID010000038.1"/>
</dbReference>
<dbReference type="SUPFAM" id="SSF46785">
    <property type="entry name" value="Winged helix' DNA-binding domain"/>
    <property type="match status" value="1"/>
</dbReference>
<dbReference type="InterPro" id="IPR005119">
    <property type="entry name" value="LysR_subst-bd"/>
</dbReference>
<dbReference type="Proteomes" id="UP001254257">
    <property type="component" value="Unassembled WGS sequence"/>
</dbReference>
<dbReference type="Pfam" id="PF00126">
    <property type="entry name" value="HTH_1"/>
    <property type="match status" value="1"/>
</dbReference>
<evidence type="ECO:0000313" key="6">
    <source>
        <dbReference type="EMBL" id="MDU0342370.1"/>
    </source>
</evidence>